<proteinExistence type="predicted"/>
<accession>A0ABY4C3K6</accession>
<keyword evidence="2" id="KW-1185">Reference proteome</keyword>
<dbReference type="InterPro" id="IPR048444">
    <property type="entry name" value="DNMK"/>
</dbReference>
<dbReference type="Proteomes" id="UP000832097">
    <property type="component" value="Chromosome"/>
</dbReference>
<evidence type="ECO:0000313" key="2">
    <source>
        <dbReference type="Proteomes" id="UP000832097"/>
    </source>
</evidence>
<protein>
    <recommendedName>
        <fullName evidence="3">Dephospho-CoA kinase</fullName>
    </recommendedName>
</protein>
<reference evidence="1 2" key="1">
    <citation type="submission" date="2022-03" db="EMBL/GenBank/DDBJ databases">
        <title>Mucilaginibacter sp. isolated from the gut of Protaetia brevitarsis seulensis larvae.</title>
        <authorList>
            <person name="Won M."/>
            <person name="Kim S.-J."/>
            <person name="Kwon S.-W."/>
        </authorList>
    </citation>
    <scope>NUCLEOTIDE SEQUENCE [LARGE SCALE GENOMIC DNA]</scope>
    <source>
        <strain evidence="1 2">CFWR-12</strain>
    </source>
</reference>
<name>A0ABY4C3K6_9MICO</name>
<dbReference type="Gene3D" id="3.40.50.300">
    <property type="entry name" value="P-loop containing nucleotide triphosphate hydrolases"/>
    <property type="match status" value="1"/>
</dbReference>
<sequence>MTGRLIGLGGKLRAGKDAVADHLVDAHGFVKVGMSDALHEAMLALDPIVEVADIEIRYSEAITAFGYVETKARFPEARRLLQALGTEVGRNMLGENVWVNAMERKVNAILADGKSVACTGLRFPNEIDKVNEMGGTTVWVERPGLLETSAATHASENSVGPDIFDHILVNDGTLEDLRHTVTGMLADPSTV</sequence>
<dbReference type="EMBL" id="CP094528">
    <property type="protein sequence ID" value="UOE45975.1"/>
    <property type="molecule type" value="Genomic_DNA"/>
</dbReference>
<organism evidence="1 2">
    <name type="scientific">Agromyces larvae</name>
    <dbReference type="NCBI Taxonomy" id="2929802"/>
    <lineage>
        <taxon>Bacteria</taxon>
        <taxon>Bacillati</taxon>
        <taxon>Actinomycetota</taxon>
        <taxon>Actinomycetes</taxon>
        <taxon>Micrococcales</taxon>
        <taxon>Microbacteriaceae</taxon>
        <taxon>Agromyces</taxon>
    </lineage>
</organism>
<dbReference type="SUPFAM" id="SSF52540">
    <property type="entry name" value="P-loop containing nucleoside triphosphate hydrolases"/>
    <property type="match status" value="1"/>
</dbReference>
<dbReference type="InterPro" id="IPR027417">
    <property type="entry name" value="P-loop_NTPase"/>
</dbReference>
<dbReference type="RefSeq" id="WP_243558761.1">
    <property type="nucleotide sequence ID" value="NZ_CP094528.1"/>
</dbReference>
<evidence type="ECO:0008006" key="3">
    <source>
        <dbReference type="Google" id="ProtNLM"/>
    </source>
</evidence>
<evidence type="ECO:0000313" key="1">
    <source>
        <dbReference type="EMBL" id="UOE45975.1"/>
    </source>
</evidence>
<gene>
    <name evidence="1" type="ORF">MTO99_09600</name>
</gene>
<dbReference type="Pfam" id="PF21448">
    <property type="entry name" value="DNMK"/>
    <property type="match status" value="1"/>
</dbReference>